<dbReference type="PANTHER" id="PTHR30483:SF38">
    <property type="entry name" value="BLR7848 PROTEIN"/>
    <property type="match status" value="1"/>
</dbReference>
<dbReference type="CDD" id="cd06333">
    <property type="entry name" value="PBP1_ABC_RPA1789-like"/>
    <property type="match status" value="1"/>
</dbReference>
<keyword evidence="5" id="KW-1185">Reference proteome</keyword>
<dbReference type="SUPFAM" id="SSF53822">
    <property type="entry name" value="Periplasmic binding protein-like I"/>
    <property type="match status" value="1"/>
</dbReference>
<dbReference type="Gene3D" id="3.40.50.2300">
    <property type="match status" value="2"/>
</dbReference>
<dbReference type="InterPro" id="IPR028082">
    <property type="entry name" value="Peripla_BP_I"/>
</dbReference>
<evidence type="ECO:0000259" key="3">
    <source>
        <dbReference type="Pfam" id="PF13458"/>
    </source>
</evidence>
<feature type="domain" description="Leucine-binding protein" evidence="3">
    <location>
        <begin position="14"/>
        <end position="356"/>
    </location>
</feature>
<sequence length="377" mass="40363">MTLGMPLARAADEPVTVGVVLSSTGPAAAIGIQSQNAIRLWPQTLGGRPARYIVLDDGTDVSRAVRNFRKLTSEEKVDAIVGPNTTAAALAGLDVLQETGTPMVALAASAVIVEPQSDPKRQWAFKMPQNDSLMATALIEHMREQGIETVGFIGFADSYGDSWWDEFSKAAAEGGPRIVAQERYQRTDASVTGQVLKLMAAKPDAILIAGAGTPTVLPQKTLLERGYAGPIYQTHGIGTLEFLQIGGKDVENTLFPTGPGVVARDLPDDNPVKPVALDFTERFETEYGPHTMTQFAGDAWGAWMLLNSAATRALAAGDAEPGTPAFRQALRDALENTRDLTVPNGVLNIDRDNHQGFDARARVMGTIKEGRFTYSGE</sequence>
<dbReference type="Proteomes" id="UP000245212">
    <property type="component" value="Unassembled WGS sequence"/>
</dbReference>
<proteinExistence type="inferred from homology"/>
<evidence type="ECO:0000313" key="4">
    <source>
        <dbReference type="EMBL" id="PWF22947.1"/>
    </source>
</evidence>
<name>A0A2V1JX43_9BURK</name>
<reference evidence="5" key="1">
    <citation type="submission" date="2018-05" db="EMBL/GenBank/DDBJ databases">
        <authorList>
            <person name="Li Y."/>
        </authorList>
    </citation>
    <scope>NUCLEOTIDE SEQUENCE [LARGE SCALE GENOMIC DNA]</scope>
    <source>
        <strain evidence="5">3d-2-2</strain>
    </source>
</reference>
<keyword evidence="2" id="KW-0732">Signal</keyword>
<dbReference type="RefSeq" id="WP_109061564.1">
    <property type="nucleotide sequence ID" value="NZ_QETA01000003.1"/>
</dbReference>
<protein>
    <submittedName>
        <fullName evidence="4">Branched-chain amino acid ABC transporter substrate-binding protein</fullName>
    </submittedName>
</protein>
<organism evidence="4 5">
    <name type="scientific">Corticimicrobacter populi</name>
    <dbReference type="NCBI Taxonomy" id="2175229"/>
    <lineage>
        <taxon>Bacteria</taxon>
        <taxon>Pseudomonadati</taxon>
        <taxon>Pseudomonadota</taxon>
        <taxon>Betaproteobacteria</taxon>
        <taxon>Burkholderiales</taxon>
        <taxon>Alcaligenaceae</taxon>
        <taxon>Corticimicrobacter</taxon>
    </lineage>
</organism>
<dbReference type="InterPro" id="IPR028081">
    <property type="entry name" value="Leu-bd"/>
</dbReference>
<evidence type="ECO:0000256" key="1">
    <source>
        <dbReference type="ARBA" id="ARBA00010062"/>
    </source>
</evidence>
<dbReference type="Pfam" id="PF13458">
    <property type="entry name" value="Peripla_BP_6"/>
    <property type="match status" value="1"/>
</dbReference>
<accession>A0A2V1JX43</accession>
<comment type="caution">
    <text evidence="4">The sequence shown here is derived from an EMBL/GenBank/DDBJ whole genome shotgun (WGS) entry which is preliminary data.</text>
</comment>
<dbReference type="EMBL" id="QETA01000003">
    <property type="protein sequence ID" value="PWF22947.1"/>
    <property type="molecule type" value="Genomic_DNA"/>
</dbReference>
<evidence type="ECO:0000256" key="2">
    <source>
        <dbReference type="ARBA" id="ARBA00022729"/>
    </source>
</evidence>
<evidence type="ECO:0000313" key="5">
    <source>
        <dbReference type="Proteomes" id="UP000245212"/>
    </source>
</evidence>
<gene>
    <name evidence="4" type="ORF">DD235_08005</name>
</gene>
<comment type="similarity">
    <text evidence="1">Belongs to the leucine-binding protein family.</text>
</comment>
<dbReference type="AlphaFoldDB" id="A0A2V1JX43"/>
<dbReference type="InterPro" id="IPR051010">
    <property type="entry name" value="BCAA_transport"/>
</dbReference>
<dbReference type="PANTHER" id="PTHR30483">
    <property type="entry name" value="LEUCINE-SPECIFIC-BINDING PROTEIN"/>
    <property type="match status" value="1"/>
</dbReference>